<comment type="caution">
    <text evidence="15">The sequence shown here is derived from an EMBL/GenBank/DDBJ whole genome shotgun (WGS) entry which is preliminary data.</text>
</comment>
<dbReference type="InterPro" id="IPR017452">
    <property type="entry name" value="GPCR_Rhodpsn_7TM"/>
</dbReference>
<sequence length="1003" mass="113290">MDPPMDDQPGDKELVERSQLDGEGDGPLPSQLSASSSINPVPLAGLQKPEMSLPVKPGQGDSEGSSPFTPVADEDSVVFSKLTYLGCASVNAPRSEVEALRMMSILRSQCQISLDVTLSVPNVSEGTVRLLDPQTNTEIANYPIYKILFCVRGHDGTPESDCFAFTESHYNAELFRIHVFRCEIQEAVSRILYSFATAFRRSAKQTPLSATAAPQTPESDIFTFSVSLEIKEDDGKGYFSPNHKRHNDWVVWKTDNSWSPFKDFGIVMPSGGCFSVQCRFNFDLCTQKQNSFFKLAVPKDKDRQCFKLRQGIDKKIVIYVQQTTNKELAIERCFGLLLSPGKDVRNSDMHLLDLESMGKSSDGKSYVITGSWNPKSPHFQVVNEETPKDKVLFMTTAVDLVITEVLEPVRFLLETKVRVCSPNERLFWPFSKRSTTENFFLKLKQISFTERIKQKERKNNTDTLYEVVCLESESERERRKTTASPSIRLPQSGSQSSMIPSPPEDDEEEDNDEPLLSGSGDVSKECAEKILETWGELLSKWHLNLSVRPKQLSSLVRSGVPEALRGEVWQLLAGCHNNDHLVEKYRILITKICLLQNFIDFSDKLQRKLEARNGISELEHSVKYRNSYSDWLFRGDSLQLLLKLLVFFPSLLPLPPTLTGRKTLYPEFALPPQCAMCMAMHQSSSIGSLGTKAPLTLLQTHRADRNDSSCSFELLAAVKRQHETMAYADLLVGVSCLVPSLSLLHYPLPVKESLTCQVFGFVVSVLKSVSMASLACISIDRYIAITKPLTYNTLVTPWRLRLCIFLIWLYSTLVFLPSFFHWGKPGYHGDVFQWCAESWHTDPYFTLFIVMMLYAPAALIVCFTYFNIFRICQQHTKEISERQARFSSQNGETGEVQACPDKRYAMVLFRITSVFYILWLPYIIYFLLESSTGHSNRFASFLTTWLAISNSFCNCVIYSLSNSVFQRGLKRLSGAMCTSCASQTIAKDPYTDRNKGPLNGCHV</sequence>
<dbReference type="InterPro" id="IPR011993">
    <property type="entry name" value="PH-like_dom_sf"/>
</dbReference>
<feature type="compositionally biased region" description="Basic and acidic residues" evidence="11">
    <location>
        <begin position="9"/>
        <end position="20"/>
    </location>
</feature>
<dbReference type="SMART" id="SM00462">
    <property type="entry name" value="PTB"/>
    <property type="match status" value="1"/>
</dbReference>
<dbReference type="CDD" id="cd01211">
    <property type="entry name" value="PTB_Rab6GAP"/>
    <property type="match status" value="1"/>
</dbReference>
<keyword evidence="9 10" id="KW-0807">Transducer</keyword>
<dbReference type="InterPro" id="IPR022164">
    <property type="entry name" value="Kinesin-like"/>
</dbReference>
<feature type="compositionally biased region" description="Polar residues" evidence="11">
    <location>
        <begin position="482"/>
        <end position="499"/>
    </location>
</feature>
<dbReference type="InterPro" id="IPR006020">
    <property type="entry name" value="PTB/PI_dom"/>
</dbReference>
<feature type="transmembrane region" description="Helical" evidence="12">
    <location>
        <begin position="800"/>
        <end position="823"/>
    </location>
</feature>
<keyword evidence="6 12" id="KW-0472">Membrane</keyword>
<dbReference type="InterPro" id="IPR000276">
    <property type="entry name" value="GPCR_Rhodpsn"/>
</dbReference>
<feature type="transmembrane region" description="Helical" evidence="12">
    <location>
        <begin position="843"/>
        <end position="868"/>
    </location>
</feature>
<dbReference type="PROSITE" id="PS50262">
    <property type="entry name" value="G_PROTEIN_RECEP_F1_2"/>
    <property type="match status" value="1"/>
</dbReference>
<dbReference type="Pfam" id="PF12473">
    <property type="entry name" value="DUF3694"/>
    <property type="match status" value="1"/>
</dbReference>
<comment type="similarity">
    <text evidence="10">Belongs to the G-protein coupled receptor 1 family.</text>
</comment>
<dbReference type="SUPFAM" id="SSF50729">
    <property type="entry name" value="PH domain-like"/>
    <property type="match status" value="1"/>
</dbReference>
<dbReference type="FunFam" id="1.20.1070.10:FF:000177">
    <property type="entry name" value="probable G-protein coupled receptor 52"/>
    <property type="match status" value="1"/>
</dbReference>
<feature type="transmembrane region" description="Helical" evidence="12">
    <location>
        <begin position="940"/>
        <end position="961"/>
    </location>
</feature>
<dbReference type="Gene3D" id="1.20.1070.10">
    <property type="entry name" value="Rhodopsin 7-helix transmembrane proteins"/>
    <property type="match status" value="1"/>
</dbReference>
<name>A0A7J7FM15_DICBM</name>
<gene>
    <name evidence="15" type="ORF">HPG69_002722</name>
</gene>
<feature type="compositionally biased region" description="Polar residues" evidence="11">
    <location>
        <begin position="30"/>
        <end position="39"/>
    </location>
</feature>
<dbReference type="SUPFAM" id="SSF81321">
    <property type="entry name" value="Family A G protein-coupled receptor-like"/>
    <property type="match status" value="1"/>
</dbReference>
<evidence type="ECO:0000256" key="11">
    <source>
        <dbReference type="SAM" id="MobiDB-lite"/>
    </source>
</evidence>
<protein>
    <submittedName>
        <fullName evidence="15">Uncharacterized protein</fullName>
    </submittedName>
</protein>
<keyword evidence="5 10" id="KW-0297">G-protein coupled receptor</keyword>
<dbReference type="Pfam" id="PF00001">
    <property type="entry name" value="7tm_1"/>
    <property type="match status" value="1"/>
</dbReference>
<organism evidence="15 16">
    <name type="scientific">Diceros bicornis minor</name>
    <name type="common">South-central black rhinoceros</name>
    <dbReference type="NCBI Taxonomy" id="77932"/>
    <lineage>
        <taxon>Eukaryota</taxon>
        <taxon>Metazoa</taxon>
        <taxon>Chordata</taxon>
        <taxon>Craniata</taxon>
        <taxon>Vertebrata</taxon>
        <taxon>Euteleostomi</taxon>
        <taxon>Mammalia</taxon>
        <taxon>Eutheria</taxon>
        <taxon>Laurasiatheria</taxon>
        <taxon>Perissodactyla</taxon>
        <taxon>Rhinocerotidae</taxon>
        <taxon>Diceros</taxon>
    </lineage>
</organism>
<evidence type="ECO:0000313" key="15">
    <source>
        <dbReference type="EMBL" id="KAF5928948.1"/>
    </source>
</evidence>
<keyword evidence="7 10" id="KW-0675">Receptor</keyword>
<feature type="transmembrane region" description="Helical" evidence="12">
    <location>
        <begin position="907"/>
        <end position="928"/>
    </location>
</feature>
<reference evidence="15 16" key="1">
    <citation type="journal article" date="2020" name="Mol. Biol. Evol.">
        <title>Interspecific Gene Flow and the Evolution of Specialization in Black and White Rhinoceros.</title>
        <authorList>
            <person name="Moodley Y."/>
            <person name="Westbury M.V."/>
            <person name="Russo I.M."/>
            <person name="Gopalakrishnan S."/>
            <person name="Rakotoarivelo A."/>
            <person name="Olsen R.A."/>
            <person name="Prost S."/>
            <person name="Tunstall T."/>
            <person name="Ryder O.A."/>
            <person name="Dalen L."/>
            <person name="Bruford M.W."/>
        </authorList>
    </citation>
    <scope>NUCLEOTIDE SEQUENCE [LARGE SCALE GENOMIC DNA]</scope>
    <source>
        <strain evidence="15">SBR-YM</strain>
        <tissue evidence="15">Skin</tissue>
    </source>
</reference>
<dbReference type="GO" id="GO:0005886">
    <property type="term" value="C:plasma membrane"/>
    <property type="evidence" value="ECO:0007669"/>
    <property type="project" value="UniProtKB-SubCell"/>
</dbReference>
<dbReference type="FunFam" id="2.30.29.30:FF:000125">
    <property type="entry name" value="Putative rab gtpase-activating protein 1"/>
    <property type="match status" value="1"/>
</dbReference>
<feature type="domain" description="PID" evidence="13">
    <location>
        <begin position="84"/>
        <end position="199"/>
    </location>
</feature>
<evidence type="ECO:0000256" key="5">
    <source>
        <dbReference type="ARBA" id="ARBA00023040"/>
    </source>
</evidence>
<dbReference type="PROSITE" id="PS01179">
    <property type="entry name" value="PID"/>
    <property type="match status" value="1"/>
</dbReference>
<feature type="transmembrane region" description="Helical" evidence="12">
    <location>
        <begin position="758"/>
        <end position="779"/>
    </location>
</feature>
<evidence type="ECO:0000259" key="14">
    <source>
        <dbReference type="PROSITE" id="PS50262"/>
    </source>
</evidence>
<evidence type="ECO:0000256" key="9">
    <source>
        <dbReference type="ARBA" id="ARBA00023224"/>
    </source>
</evidence>
<evidence type="ECO:0000259" key="13">
    <source>
        <dbReference type="PROSITE" id="PS01179"/>
    </source>
</evidence>
<dbReference type="Pfam" id="PF00640">
    <property type="entry name" value="PID"/>
    <property type="match status" value="1"/>
</dbReference>
<proteinExistence type="inferred from homology"/>
<evidence type="ECO:0000256" key="2">
    <source>
        <dbReference type="ARBA" id="ARBA00022475"/>
    </source>
</evidence>
<dbReference type="SUPFAM" id="SSF47923">
    <property type="entry name" value="Ypt/Rab-GAP domain of gyp1p"/>
    <property type="match status" value="1"/>
</dbReference>
<keyword evidence="16" id="KW-1185">Reference proteome</keyword>
<dbReference type="InterPro" id="IPR035969">
    <property type="entry name" value="Rab-GAP_TBC_sf"/>
</dbReference>
<comment type="subcellular location">
    <subcellularLocation>
        <location evidence="1">Cell membrane</location>
        <topology evidence="1">Multi-pass membrane protein</topology>
    </subcellularLocation>
</comment>
<accession>A0A7J7FM15</accession>
<feature type="domain" description="G-protein coupled receptors family 1 profile" evidence="14">
    <location>
        <begin position="724"/>
        <end position="958"/>
    </location>
</feature>
<keyword evidence="3 10" id="KW-0812">Transmembrane</keyword>
<dbReference type="Proteomes" id="UP000551758">
    <property type="component" value="Unassembled WGS sequence"/>
</dbReference>
<evidence type="ECO:0000256" key="1">
    <source>
        <dbReference type="ARBA" id="ARBA00004651"/>
    </source>
</evidence>
<evidence type="ECO:0000256" key="4">
    <source>
        <dbReference type="ARBA" id="ARBA00022989"/>
    </source>
</evidence>
<keyword evidence="2" id="KW-1003">Cell membrane</keyword>
<dbReference type="CDD" id="cd00637">
    <property type="entry name" value="7tm_classA_rhodopsin-like"/>
    <property type="match status" value="1"/>
</dbReference>
<dbReference type="PRINTS" id="PR00237">
    <property type="entry name" value="GPCRRHODOPSN"/>
</dbReference>
<evidence type="ECO:0000313" key="16">
    <source>
        <dbReference type="Proteomes" id="UP000551758"/>
    </source>
</evidence>
<evidence type="ECO:0000256" key="7">
    <source>
        <dbReference type="ARBA" id="ARBA00023170"/>
    </source>
</evidence>
<evidence type="ECO:0000256" key="10">
    <source>
        <dbReference type="RuleBase" id="RU000688"/>
    </source>
</evidence>
<keyword evidence="8" id="KW-0325">Glycoprotein</keyword>
<dbReference type="InterPro" id="IPR050125">
    <property type="entry name" value="GPCR_opsins"/>
</dbReference>
<feature type="region of interest" description="Disordered" evidence="11">
    <location>
        <begin position="476"/>
        <end position="520"/>
    </location>
</feature>
<dbReference type="EMBL" id="JACDTQ010000157">
    <property type="protein sequence ID" value="KAF5928948.1"/>
    <property type="molecule type" value="Genomic_DNA"/>
</dbReference>
<feature type="compositionally biased region" description="Acidic residues" evidence="11">
    <location>
        <begin position="503"/>
        <end position="513"/>
    </location>
</feature>
<dbReference type="AlphaFoldDB" id="A0A7J7FM15"/>
<evidence type="ECO:0000256" key="6">
    <source>
        <dbReference type="ARBA" id="ARBA00023136"/>
    </source>
</evidence>
<evidence type="ECO:0000256" key="3">
    <source>
        <dbReference type="ARBA" id="ARBA00022692"/>
    </source>
</evidence>
<evidence type="ECO:0000256" key="8">
    <source>
        <dbReference type="ARBA" id="ARBA00023180"/>
    </source>
</evidence>
<dbReference type="PROSITE" id="PS00237">
    <property type="entry name" value="G_PROTEIN_RECEP_F1_1"/>
    <property type="match status" value="1"/>
</dbReference>
<evidence type="ECO:0000256" key="12">
    <source>
        <dbReference type="SAM" id="Phobius"/>
    </source>
</evidence>
<dbReference type="FunFam" id="1.10.10.750:FF:000004">
    <property type="entry name" value="Putative rab gtpase-activating protein 1"/>
    <property type="match status" value="1"/>
</dbReference>
<feature type="region of interest" description="Disordered" evidence="11">
    <location>
        <begin position="1"/>
        <end position="70"/>
    </location>
</feature>
<dbReference type="PANTHER" id="PTHR24240">
    <property type="entry name" value="OPSIN"/>
    <property type="match status" value="1"/>
</dbReference>
<dbReference type="GO" id="GO:0004930">
    <property type="term" value="F:G protein-coupled receptor activity"/>
    <property type="evidence" value="ECO:0007669"/>
    <property type="project" value="UniProtKB-KW"/>
</dbReference>
<dbReference type="Gene3D" id="1.10.10.750">
    <property type="entry name" value="Ypt/Rab-GAP domain of gyp1p, domain 1"/>
    <property type="match status" value="1"/>
</dbReference>
<dbReference type="Gene3D" id="2.30.29.30">
    <property type="entry name" value="Pleckstrin-homology domain (PH domain)/Phosphotyrosine-binding domain (PTB)"/>
    <property type="match status" value="1"/>
</dbReference>
<keyword evidence="4 12" id="KW-1133">Transmembrane helix</keyword>